<dbReference type="Proteomes" id="UP000799757">
    <property type="component" value="Unassembled WGS sequence"/>
</dbReference>
<name>A0A6A6X909_9PLEO</name>
<feature type="domain" description="FAD-dependent oxidoreductase 2 FAD-binding" evidence="6">
    <location>
        <begin position="25"/>
        <end position="553"/>
    </location>
</feature>
<dbReference type="EMBL" id="MU001951">
    <property type="protein sequence ID" value="KAF2792872.1"/>
    <property type="molecule type" value="Genomic_DNA"/>
</dbReference>
<keyword evidence="2" id="KW-0285">Flavoprotein</keyword>
<accession>A0A6A6X909</accession>
<dbReference type="AlphaFoldDB" id="A0A6A6X909"/>
<organism evidence="7 8">
    <name type="scientific">Melanomma pulvis-pyrius CBS 109.77</name>
    <dbReference type="NCBI Taxonomy" id="1314802"/>
    <lineage>
        <taxon>Eukaryota</taxon>
        <taxon>Fungi</taxon>
        <taxon>Dikarya</taxon>
        <taxon>Ascomycota</taxon>
        <taxon>Pezizomycotina</taxon>
        <taxon>Dothideomycetes</taxon>
        <taxon>Pleosporomycetidae</taxon>
        <taxon>Pleosporales</taxon>
        <taxon>Melanommataceae</taxon>
        <taxon>Melanomma</taxon>
    </lineage>
</organism>
<dbReference type="Gene3D" id="3.90.700.10">
    <property type="entry name" value="Succinate dehydrogenase/fumarate reductase flavoprotein, catalytic domain"/>
    <property type="match status" value="1"/>
</dbReference>
<keyword evidence="8" id="KW-1185">Reference proteome</keyword>
<proteinExistence type="inferred from homology"/>
<dbReference type="PANTHER" id="PTHR43400:SF10">
    <property type="entry name" value="3-OXOSTEROID 1-DEHYDROGENASE"/>
    <property type="match status" value="1"/>
</dbReference>
<dbReference type="GO" id="GO:0016491">
    <property type="term" value="F:oxidoreductase activity"/>
    <property type="evidence" value="ECO:0007669"/>
    <property type="project" value="UniProtKB-KW"/>
</dbReference>
<dbReference type="SUPFAM" id="SSF56425">
    <property type="entry name" value="Succinate dehydrogenase/fumarate reductase flavoprotein, catalytic domain"/>
    <property type="match status" value="1"/>
</dbReference>
<evidence type="ECO:0000256" key="2">
    <source>
        <dbReference type="ARBA" id="ARBA00022630"/>
    </source>
</evidence>
<keyword evidence="3" id="KW-0274">FAD</keyword>
<dbReference type="InterPro" id="IPR027477">
    <property type="entry name" value="Succ_DH/fumarate_Rdtase_cat_sf"/>
</dbReference>
<evidence type="ECO:0000313" key="7">
    <source>
        <dbReference type="EMBL" id="KAF2792872.1"/>
    </source>
</evidence>
<comment type="similarity">
    <text evidence="5">Belongs to the FAD-dependent oxidoreductase 2 family. 3-oxosteroid dehydrogenase subfamily.</text>
</comment>
<keyword evidence="4" id="KW-0560">Oxidoreductase</keyword>
<evidence type="ECO:0000256" key="1">
    <source>
        <dbReference type="ARBA" id="ARBA00001974"/>
    </source>
</evidence>
<evidence type="ECO:0000313" key="8">
    <source>
        <dbReference type="Proteomes" id="UP000799757"/>
    </source>
</evidence>
<dbReference type="InterPro" id="IPR050315">
    <property type="entry name" value="FAD-oxidoreductase_2"/>
</dbReference>
<comment type="cofactor">
    <cofactor evidence="1">
        <name>FAD</name>
        <dbReference type="ChEBI" id="CHEBI:57692"/>
    </cofactor>
</comment>
<dbReference type="GO" id="GO:0008202">
    <property type="term" value="P:steroid metabolic process"/>
    <property type="evidence" value="ECO:0007669"/>
    <property type="project" value="UniProtKB-ARBA"/>
</dbReference>
<gene>
    <name evidence="7" type="ORF">K505DRAFT_350318</name>
</gene>
<evidence type="ECO:0000256" key="5">
    <source>
        <dbReference type="ARBA" id="ARBA00061147"/>
    </source>
</evidence>
<dbReference type="Gene3D" id="3.50.50.60">
    <property type="entry name" value="FAD/NAD(P)-binding domain"/>
    <property type="match status" value="2"/>
</dbReference>
<dbReference type="PANTHER" id="PTHR43400">
    <property type="entry name" value="FUMARATE REDUCTASE"/>
    <property type="match status" value="1"/>
</dbReference>
<evidence type="ECO:0000256" key="3">
    <source>
        <dbReference type="ARBA" id="ARBA00022827"/>
    </source>
</evidence>
<evidence type="ECO:0000256" key="4">
    <source>
        <dbReference type="ARBA" id="ARBA00023002"/>
    </source>
</evidence>
<dbReference type="OrthoDB" id="7777654at2759"/>
<dbReference type="InterPro" id="IPR003953">
    <property type="entry name" value="FAD-dep_OxRdtase_2_FAD-bd"/>
</dbReference>
<protein>
    <submittedName>
        <fullName evidence="7">3-ketosteroid dehydrogenase</fullName>
    </submittedName>
</protein>
<dbReference type="FunFam" id="3.50.50.60:FF:000208">
    <property type="entry name" value="3-ketosteroid dehydrogenase"/>
    <property type="match status" value="1"/>
</dbReference>
<sequence length="570" mass="61558">MNFRTWSGVPLSPPPLRCIPCFHQDVLIVGSGAAALTAALRVKSHNLTPLIIEKTSHVGGTTSYSGGGLWIPNSGIHPSSTTDTFAEALKYMKNTIDAKPTKSSSLARKTAFLDNGPKMVKFLADQGFKWQPSLGYPDYYPLVEGGKVTGRSIEGKVFNLKKLGDWQDKIRMTTRRPIVPVYTHEAGDMYRMRSGSLKSFLTAAKVIGLRMGLKKLTGQFPVTLGMSLVGQLLHLCLKKNIPILLDSGLKELLVKDGVVIGAVVIRNGQEVVIESSRGVILAAGGFARNTAMRKQHQKIEGAEAKTLTGPEDKGDAISAAIQVGATTELMDEAWWGPTLVDNAGNPTWVQFERALPHSIVVDQKGNRFVNESESYTRFIHNLFKHQTKTDVAIPAFLILDSNHREKYLLAGMMPGKLSQRAQDSGLIVKADTLEELAGKLGIDPEGFQATIDRFNTMARAGTDEDFQRGQSPYDQFFGDPNCKPNPNLGTISKSPFYGAKLVPGDLGTKGGVLTDEHARGLREDGTSVKGLYAIGNSSAAVMGKEYIGAGSTLGPGLTFAFVAADHIATE</sequence>
<reference evidence="7" key="1">
    <citation type="journal article" date="2020" name="Stud. Mycol.">
        <title>101 Dothideomycetes genomes: a test case for predicting lifestyles and emergence of pathogens.</title>
        <authorList>
            <person name="Haridas S."/>
            <person name="Albert R."/>
            <person name="Binder M."/>
            <person name="Bloem J."/>
            <person name="Labutti K."/>
            <person name="Salamov A."/>
            <person name="Andreopoulos B."/>
            <person name="Baker S."/>
            <person name="Barry K."/>
            <person name="Bills G."/>
            <person name="Bluhm B."/>
            <person name="Cannon C."/>
            <person name="Castanera R."/>
            <person name="Culley D."/>
            <person name="Daum C."/>
            <person name="Ezra D."/>
            <person name="Gonzalez J."/>
            <person name="Henrissat B."/>
            <person name="Kuo A."/>
            <person name="Liang C."/>
            <person name="Lipzen A."/>
            <person name="Lutzoni F."/>
            <person name="Magnuson J."/>
            <person name="Mondo S."/>
            <person name="Nolan M."/>
            <person name="Ohm R."/>
            <person name="Pangilinan J."/>
            <person name="Park H.-J."/>
            <person name="Ramirez L."/>
            <person name="Alfaro M."/>
            <person name="Sun H."/>
            <person name="Tritt A."/>
            <person name="Yoshinaga Y."/>
            <person name="Zwiers L.-H."/>
            <person name="Turgeon B."/>
            <person name="Goodwin S."/>
            <person name="Spatafora J."/>
            <person name="Crous P."/>
            <person name="Grigoriev I."/>
        </authorList>
    </citation>
    <scope>NUCLEOTIDE SEQUENCE</scope>
    <source>
        <strain evidence="7">CBS 109.77</strain>
    </source>
</reference>
<dbReference type="InterPro" id="IPR036188">
    <property type="entry name" value="FAD/NAD-bd_sf"/>
</dbReference>
<dbReference type="Pfam" id="PF00890">
    <property type="entry name" value="FAD_binding_2"/>
    <property type="match status" value="1"/>
</dbReference>
<dbReference type="SUPFAM" id="SSF51905">
    <property type="entry name" value="FAD/NAD(P)-binding domain"/>
    <property type="match status" value="1"/>
</dbReference>
<evidence type="ECO:0000259" key="6">
    <source>
        <dbReference type="Pfam" id="PF00890"/>
    </source>
</evidence>